<feature type="region of interest" description="Disordered" evidence="1">
    <location>
        <begin position="134"/>
        <end position="154"/>
    </location>
</feature>
<sequence length="209" mass="22729">MPDSLASCPATEAATKEIIKVLTSHNSRLRPRFDRFDVAISFRPCSDIEVDYSQMQARRVESYYATPSSSHAYNCNYVPEYPCDDADSRNDIIWDSTAAAAACELQNACRSLPPCICPSQGTICRQPRAADSETTTEAIPPGGQHRPLSIPPPARPCHSTGHISIAGSSASSFRSTLSDSDASRAIRPRQRLWKRLLGCLGTSRAAALD</sequence>
<name>A0A7S0NCE5_9CRYP</name>
<dbReference type="AlphaFoldDB" id="A0A7S0NCE5"/>
<accession>A0A7S0NCE5</accession>
<proteinExistence type="predicted"/>
<protein>
    <submittedName>
        <fullName evidence="2">Uncharacterized protein</fullName>
    </submittedName>
</protein>
<organism evidence="2">
    <name type="scientific">Cryptomonas curvata</name>
    <dbReference type="NCBI Taxonomy" id="233186"/>
    <lineage>
        <taxon>Eukaryota</taxon>
        <taxon>Cryptophyceae</taxon>
        <taxon>Cryptomonadales</taxon>
        <taxon>Cryptomonadaceae</taxon>
        <taxon>Cryptomonas</taxon>
    </lineage>
</organism>
<dbReference type="EMBL" id="HBEZ01060845">
    <property type="protein sequence ID" value="CAD8664563.1"/>
    <property type="molecule type" value="Transcribed_RNA"/>
</dbReference>
<evidence type="ECO:0000313" key="2">
    <source>
        <dbReference type="EMBL" id="CAD8664563.1"/>
    </source>
</evidence>
<reference evidence="2" key="1">
    <citation type="submission" date="2021-01" db="EMBL/GenBank/DDBJ databases">
        <authorList>
            <person name="Corre E."/>
            <person name="Pelletier E."/>
            <person name="Niang G."/>
            <person name="Scheremetjew M."/>
            <person name="Finn R."/>
            <person name="Kale V."/>
            <person name="Holt S."/>
            <person name="Cochrane G."/>
            <person name="Meng A."/>
            <person name="Brown T."/>
            <person name="Cohen L."/>
        </authorList>
    </citation>
    <scope>NUCLEOTIDE SEQUENCE</scope>
    <source>
        <strain evidence="2">CCAP979/52</strain>
    </source>
</reference>
<evidence type="ECO:0000256" key="1">
    <source>
        <dbReference type="SAM" id="MobiDB-lite"/>
    </source>
</evidence>
<gene>
    <name evidence="2" type="ORF">CCUR1050_LOCUS33439</name>
</gene>